<organism evidence="2 3">
    <name type="scientific">Pseudolycoriella hygida</name>
    <dbReference type="NCBI Taxonomy" id="35572"/>
    <lineage>
        <taxon>Eukaryota</taxon>
        <taxon>Metazoa</taxon>
        <taxon>Ecdysozoa</taxon>
        <taxon>Arthropoda</taxon>
        <taxon>Hexapoda</taxon>
        <taxon>Insecta</taxon>
        <taxon>Pterygota</taxon>
        <taxon>Neoptera</taxon>
        <taxon>Endopterygota</taxon>
        <taxon>Diptera</taxon>
        <taxon>Nematocera</taxon>
        <taxon>Sciaroidea</taxon>
        <taxon>Sciaridae</taxon>
        <taxon>Pseudolycoriella</taxon>
    </lineage>
</organism>
<evidence type="ECO:0000313" key="2">
    <source>
        <dbReference type="EMBL" id="KAJ6642943.1"/>
    </source>
</evidence>
<feature type="region of interest" description="Disordered" evidence="1">
    <location>
        <begin position="43"/>
        <end position="73"/>
    </location>
</feature>
<dbReference type="EMBL" id="WJQU01000002">
    <property type="protein sequence ID" value="KAJ6642943.1"/>
    <property type="molecule type" value="Genomic_DNA"/>
</dbReference>
<evidence type="ECO:0000256" key="1">
    <source>
        <dbReference type="SAM" id="MobiDB-lite"/>
    </source>
</evidence>
<protein>
    <submittedName>
        <fullName evidence="2">Uncharacterized protein</fullName>
    </submittedName>
</protein>
<feature type="non-terminal residue" evidence="2">
    <location>
        <position position="1"/>
    </location>
</feature>
<reference evidence="2" key="1">
    <citation type="submission" date="2022-07" db="EMBL/GenBank/DDBJ databases">
        <authorList>
            <person name="Trinca V."/>
            <person name="Uliana J.V.C."/>
            <person name="Torres T.T."/>
            <person name="Ward R.J."/>
            <person name="Monesi N."/>
        </authorList>
    </citation>
    <scope>NUCLEOTIDE SEQUENCE</scope>
    <source>
        <strain evidence="2">HSMRA1968</strain>
        <tissue evidence="2">Whole embryos</tissue>
    </source>
</reference>
<proteinExistence type="predicted"/>
<accession>A0A9Q0S3T4</accession>
<dbReference type="Proteomes" id="UP001151699">
    <property type="component" value="Chromosome B"/>
</dbReference>
<sequence length="99" mass="11429">MELVKVLLRGKEGHLIKKDGRFFALATPVKIYAPELSTQSESTLNKENVLNESTDSTNISTSTPIRPHKKRQSVRKYQPNWLQTFSWIKYEEASDKVFC</sequence>
<name>A0A9Q0S3T4_9DIPT</name>
<comment type="caution">
    <text evidence="2">The sequence shown here is derived from an EMBL/GenBank/DDBJ whole genome shotgun (WGS) entry which is preliminary data.</text>
</comment>
<dbReference type="AlphaFoldDB" id="A0A9Q0S3T4"/>
<keyword evidence="3" id="KW-1185">Reference proteome</keyword>
<evidence type="ECO:0000313" key="3">
    <source>
        <dbReference type="Proteomes" id="UP001151699"/>
    </source>
</evidence>
<gene>
    <name evidence="2" type="ORF">Bhyg_07899</name>
</gene>
<feature type="compositionally biased region" description="Polar residues" evidence="1">
    <location>
        <begin position="43"/>
        <end position="64"/>
    </location>
</feature>